<name>A0A5A7QUS3_STRAF</name>
<dbReference type="AlphaFoldDB" id="A0A5A7QUS3"/>
<reference evidence="2" key="1">
    <citation type="journal article" date="2019" name="Curr. Biol.">
        <title>Genome Sequence of Striga asiatica Provides Insight into the Evolution of Plant Parasitism.</title>
        <authorList>
            <person name="Yoshida S."/>
            <person name="Kim S."/>
            <person name="Wafula E.K."/>
            <person name="Tanskanen J."/>
            <person name="Kim Y.M."/>
            <person name="Honaas L."/>
            <person name="Yang Z."/>
            <person name="Spallek T."/>
            <person name="Conn C.E."/>
            <person name="Ichihashi Y."/>
            <person name="Cheong K."/>
            <person name="Cui S."/>
            <person name="Der J.P."/>
            <person name="Gundlach H."/>
            <person name="Jiao Y."/>
            <person name="Hori C."/>
            <person name="Ishida J.K."/>
            <person name="Kasahara H."/>
            <person name="Kiba T."/>
            <person name="Kim M.S."/>
            <person name="Koo N."/>
            <person name="Laohavisit A."/>
            <person name="Lee Y.H."/>
            <person name="Lumba S."/>
            <person name="McCourt P."/>
            <person name="Mortimer J.C."/>
            <person name="Mutuku J.M."/>
            <person name="Nomura T."/>
            <person name="Sasaki-Sekimoto Y."/>
            <person name="Seto Y."/>
            <person name="Wang Y."/>
            <person name="Wakatake T."/>
            <person name="Sakakibara H."/>
            <person name="Demura T."/>
            <person name="Yamaguchi S."/>
            <person name="Yoneyama K."/>
            <person name="Manabe R.I."/>
            <person name="Nelson D.C."/>
            <person name="Schulman A.H."/>
            <person name="Timko M.P."/>
            <person name="dePamphilis C.W."/>
            <person name="Choi D."/>
            <person name="Shirasu K."/>
        </authorList>
    </citation>
    <scope>NUCLEOTIDE SEQUENCE [LARGE SCALE GENOMIC DNA]</scope>
    <source>
        <strain evidence="2">cv. UVA1</strain>
    </source>
</reference>
<accession>A0A5A7QUS3</accession>
<dbReference type="EMBL" id="BKCP01008293">
    <property type="protein sequence ID" value="GER48809.1"/>
    <property type="molecule type" value="Genomic_DNA"/>
</dbReference>
<comment type="caution">
    <text evidence="1">The sequence shown here is derived from an EMBL/GenBank/DDBJ whole genome shotgun (WGS) entry which is preliminary data.</text>
</comment>
<sequence length="129" mass="14642">MKRRSSRGFPSALVQRCTTILLAVADRSGTIAGQHIVELVPAVLPRIPQNREQICSEKWNWVSSKAYGDTTTGRAIAEVEDVCSRAKDDHVKLDEIPRRLKIVVATMYQRLLKKPVKRSKVVVLMRFTR</sequence>
<dbReference type="Proteomes" id="UP000325081">
    <property type="component" value="Unassembled WGS sequence"/>
</dbReference>
<evidence type="ECO:0000313" key="1">
    <source>
        <dbReference type="EMBL" id="GER48809.1"/>
    </source>
</evidence>
<protein>
    <submittedName>
        <fullName evidence="1">NAD(P)-binding Rossmann-fold superfamily protein</fullName>
    </submittedName>
</protein>
<keyword evidence="2" id="KW-1185">Reference proteome</keyword>
<evidence type="ECO:0000313" key="2">
    <source>
        <dbReference type="Proteomes" id="UP000325081"/>
    </source>
</evidence>
<organism evidence="1 2">
    <name type="scientific">Striga asiatica</name>
    <name type="common">Asiatic witchweed</name>
    <name type="synonym">Buchnera asiatica</name>
    <dbReference type="NCBI Taxonomy" id="4170"/>
    <lineage>
        <taxon>Eukaryota</taxon>
        <taxon>Viridiplantae</taxon>
        <taxon>Streptophyta</taxon>
        <taxon>Embryophyta</taxon>
        <taxon>Tracheophyta</taxon>
        <taxon>Spermatophyta</taxon>
        <taxon>Magnoliopsida</taxon>
        <taxon>eudicotyledons</taxon>
        <taxon>Gunneridae</taxon>
        <taxon>Pentapetalae</taxon>
        <taxon>asterids</taxon>
        <taxon>lamiids</taxon>
        <taxon>Lamiales</taxon>
        <taxon>Orobanchaceae</taxon>
        <taxon>Buchnereae</taxon>
        <taxon>Striga</taxon>
    </lineage>
</organism>
<proteinExistence type="predicted"/>
<gene>
    <name evidence="1" type="ORF">STAS_25998</name>
</gene>